<protein>
    <submittedName>
        <fullName evidence="2">Uncharacterized protein</fullName>
    </submittedName>
</protein>
<gene>
    <name evidence="2" type="ORF">TIFTF001_006471</name>
</gene>
<sequence length="56" mass="6147">MRASHPQNAVVLWATSERARLGYAVSDKTGRRRSLLIGKRSDGDGDIQTHRLGEVG</sequence>
<keyword evidence="3" id="KW-1185">Reference proteome</keyword>
<evidence type="ECO:0000313" key="3">
    <source>
        <dbReference type="Proteomes" id="UP001187192"/>
    </source>
</evidence>
<dbReference type="Proteomes" id="UP001187192">
    <property type="component" value="Unassembled WGS sequence"/>
</dbReference>
<proteinExistence type="predicted"/>
<comment type="caution">
    <text evidence="2">The sequence shown here is derived from an EMBL/GenBank/DDBJ whole genome shotgun (WGS) entry which is preliminary data.</text>
</comment>
<organism evidence="2 3">
    <name type="scientific">Ficus carica</name>
    <name type="common">Common fig</name>
    <dbReference type="NCBI Taxonomy" id="3494"/>
    <lineage>
        <taxon>Eukaryota</taxon>
        <taxon>Viridiplantae</taxon>
        <taxon>Streptophyta</taxon>
        <taxon>Embryophyta</taxon>
        <taxon>Tracheophyta</taxon>
        <taxon>Spermatophyta</taxon>
        <taxon>Magnoliopsida</taxon>
        <taxon>eudicotyledons</taxon>
        <taxon>Gunneridae</taxon>
        <taxon>Pentapetalae</taxon>
        <taxon>rosids</taxon>
        <taxon>fabids</taxon>
        <taxon>Rosales</taxon>
        <taxon>Moraceae</taxon>
        <taxon>Ficeae</taxon>
        <taxon>Ficus</taxon>
    </lineage>
</organism>
<feature type="compositionally biased region" description="Basic and acidic residues" evidence="1">
    <location>
        <begin position="39"/>
        <end position="56"/>
    </location>
</feature>
<feature type="region of interest" description="Disordered" evidence="1">
    <location>
        <begin position="36"/>
        <end position="56"/>
    </location>
</feature>
<reference evidence="2" key="1">
    <citation type="submission" date="2023-07" db="EMBL/GenBank/DDBJ databases">
        <title>draft genome sequence of fig (Ficus carica).</title>
        <authorList>
            <person name="Takahashi T."/>
            <person name="Nishimura K."/>
        </authorList>
    </citation>
    <scope>NUCLEOTIDE SEQUENCE</scope>
</reference>
<dbReference type="AlphaFoldDB" id="A0AA87ZHI5"/>
<dbReference type="EMBL" id="BTGU01000006">
    <property type="protein sequence ID" value="GMN37019.1"/>
    <property type="molecule type" value="Genomic_DNA"/>
</dbReference>
<accession>A0AA87ZHI5</accession>
<name>A0AA87ZHI5_FICCA</name>
<evidence type="ECO:0000256" key="1">
    <source>
        <dbReference type="SAM" id="MobiDB-lite"/>
    </source>
</evidence>
<evidence type="ECO:0000313" key="2">
    <source>
        <dbReference type="EMBL" id="GMN37019.1"/>
    </source>
</evidence>